<feature type="region of interest" description="Disordered" evidence="6">
    <location>
        <begin position="52"/>
        <end position="76"/>
    </location>
</feature>
<sequence length="213" mass="23724">MDSLKIYNQQGEVIGEKEISSAVFGVKIKQDIIAEVVRSLFANRRKVLADTKKKGEVRGGGRKPWAQKGTGRARAGSIRSPLWRGGGITFGPTSERNFKLKINKKVKQLAMRMVLSDKVQGNGFILVEKLAVEGSKTKQFVEMLKKLPLQKGKILVVMPKSDNAIARSVRNIKNVDVISRDQIDIIAFLNHSNVITMPETIESLEKTYCKTSK</sequence>
<protein>
    <recommendedName>
        <fullName evidence="4 5">Large ribosomal subunit protein uL4</fullName>
    </recommendedName>
</protein>
<dbReference type="PANTHER" id="PTHR10746">
    <property type="entry name" value="50S RIBOSOMAL PROTEIN L4"/>
    <property type="match status" value="1"/>
</dbReference>
<gene>
    <name evidence="5" type="primary">rplD</name>
    <name evidence="7" type="ORF">UX20_C0027G0011</name>
</gene>
<evidence type="ECO:0000256" key="6">
    <source>
        <dbReference type="SAM" id="MobiDB-lite"/>
    </source>
</evidence>
<name>A0A0G1MYS8_9BACT</name>
<comment type="function">
    <text evidence="5">One of the primary rRNA binding proteins, this protein initially binds near the 5'-end of the 23S rRNA. It is important during the early stages of 50S assembly. It makes multiple contacts with different domains of the 23S rRNA in the assembled 50S subunit and ribosome.</text>
</comment>
<dbReference type="SUPFAM" id="SSF52166">
    <property type="entry name" value="Ribosomal protein L4"/>
    <property type="match status" value="1"/>
</dbReference>
<dbReference type="GO" id="GO:0003735">
    <property type="term" value="F:structural constituent of ribosome"/>
    <property type="evidence" value="ECO:0007669"/>
    <property type="project" value="InterPro"/>
</dbReference>
<dbReference type="Proteomes" id="UP000034911">
    <property type="component" value="Unassembled WGS sequence"/>
</dbReference>
<dbReference type="NCBIfam" id="TIGR03953">
    <property type="entry name" value="rplD_bact"/>
    <property type="match status" value="1"/>
</dbReference>
<comment type="caution">
    <text evidence="7">The sequence shown here is derived from an EMBL/GenBank/DDBJ whole genome shotgun (WGS) entry which is preliminary data.</text>
</comment>
<evidence type="ECO:0000256" key="2">
    <source>
        <dbReference type="ARBA" id="ARBA00022980"/>
    </source>
</evidence>
<keyword evidence="5" id="KW-0699">rRNA-binding</keyword>
<evidence type="ECO:0000256" key="4">
    <source>
        <dbReference type="ARBA" id="ARBA00035244"/>
    </source>
</evidence>
<evidence type="ECO:0000256" key="3">
    <source>
        <dbReference type="ARBA" id="ARBA00023274"/>
    </source>
</evidence>
<keyword evidence="2 5" id="KW-0689">Ribosomal protein</keyword>
<dbReference type="InterPro" id="IPR023574">
    <property type="entry name" value="Ribosomal_uL4_dom_sf"/>
</dbReference>
<keyword evidence="3 5" id="KW-0687">Ribonucleoprotein</keyword>
<organism evidence="7 8">
    <name type="scientific">Candidatus Magasanikbacteria bacterium GW2011_GWC2_45_8</name>
    <dbReference type="NCBI Taxonomy" id="1619050"/>
    <lineage>
        <taxon>Bacteria</taxon>
        <taxon>Candidatus Magasanikiibacteriota</taxon>
    </lineage>
</organism>
<dbReference type="InterPro" id="IPR002136">
    <property type="entry name" value="Ribosomal_uL4"/>
</dbReference>
<evidence type="ECO:0000313" key="8">
    <source>
        <dbReference type="Proteomes" id="UP000034911"/>
    </source>
</evidence>
<dbReference type="PANTHER" id="PTHR10746:SF6">
    <property type="entry name" value="LARGE RIBOSOMAL SUBUNIT PROTEIN UL4M"/>
    <property type="match status" value="1"/>
</dbReference>
<evidence type="ECO:0000256" key="1">
    <source>
        <dbReference type="ARBA" id="ARBA00010528"/>
    </source>
</evidence>
<dbReference type="GO" id="GO:0005840">
    <property type="term" value="C:ribosome"/>
    <property type="evidence" value="ECO:0007669"/>
    <property type="project" value="UniProtKB-KW"/>
</dbReference>
<proteinExistence type="inferred from homology"/>
<dbReference type="HAMAP" id="MF_01328_B">
    <property type="entry name" value="Ribosomal_uL4_B"/>
    <property type="match status" value="1"/>
</dbReference>
<evidence type="ECO:0000313" key="7">
    <source>
        <dbReference type="EMBL" id="KKU13247.1"/>
    </source>
</evidence>
<dbReference type="AlphaFoldDB" id="A0A0G1MYS8"/>
<dbReference type="GO" id="GO:1990904">
    <property type="term" value="C:ribonucleoprotein complex"/>
    <property type="evidence" value="ECO:0007669"/>
    <property type="project" value="UniProtKB-KW"/>
</dbReference>
<dbReference type="EMBL" id="LCLH01000027">
    <property type="protein sequence ID" value="KKU13247.1"/>
    <property type="molecule type" value="Genomic_DNA"/>
</dbReference>
<accession>A0A0G1MYS8</accession>
<dbReference type="Pfam" id="PF00573">
    <property type="entry name" value="Ribosomal_L4"/>
    <property type="match status" value="1"/>
</dbReference>
<reference evidence="7 8" key="1">
    <citation type="journal article" date="2015" name="Nature">
        <title>rRNA introns, odd ribosomes, and small enigmatic genomes across a large radiation of phyla.</title>
        <authorList>
            <person name="Brown C.T."/>
            <person name="Hug L.A."/>
            <person name="Thomas B.C."/>
            <person name="Sharon I."/>
            <person name="Castelle C.J."/>
            <person name="Singh A."/>
            <person name="Wilkins M.J."/>
            <person name="Williams K.H."/>
            <person name="Banfield J.F."/>
        </authorList>
    </citation>
    <scope>NUCLEOTIDE SEQUENCE [LARGE SCALE GENOMIC DNA]</scope>
</reference>
<dbReference type="STRING" id="1619050.UX20_C0027G0011"/>
<keyword evidence="5" id="KW-0694">RNA-binding</keyword>
<dbReference type="GO" id="GO:0006412">
    <property type="term" value="P:translation"/>
    <property type="evidence" value="ECO:0007669"/>
    <property type="project" value="UniProtKB-UniRule"/>
</dbReference>
<dbReference type="InterPro" id="IPR013005">
    <property type="entry name" value="Ribosomal_uL4-like"/>
</dbReference>
<evidence type="ECO:0000256" key="5">
    <source>
        <dbReference type="HAMAP-Rule" id="MF_01328"/>
    </source>
</evidence>
<dbReference type="Gene3D" id="3.40.1370.10">
    <property type="match status" value="1"/>
</dbReference>
<comment type="similarity">
    <text evidence="1 5">Belongs to the universal ribosomal protein uL4 family.</text>
</comment>
<dbReference type="PATRIC" id="fig|1619050.3.peg.553"/>
<dbReference type="GO" id="GO:0019843">
    <property type="term" value="F:rRNA binding"/>
    <property type="evidence" value="ECO:0007669"/>
    <property type="project" value="UniProtKB-UniRule"/>
</dbReference>
<comment type="subunit">
    <text evidence="5">Part of the 50S ribosomal subunit.</text>
</comment>
<comment type="function">
    <text evidence="5">Forms part of the polypeptide exit tunnel.</text>
</comment>